<comment type="caution">
    <text evidence="1">The sequence shown here is derived from an EMBL/GenBank/DDBJ whole genome shotgun (WGS) entry which is preliminary data.</text>
</comment>
<gene>
    <name evidence="1" type="ORF">EJB05_55690</name>
</gene>
<organism evidence="1 2">
    <name type="scientific">Eragrostis curvula</name>
    <name type="common">weeping love grass</name>
    <dbReference type="NCBI Taxonomy" id="38414"/>
    <lineage>
        <taxon>Eukaryota</taxon>
        <taxon>Viridiplantae</taxon>
        <taxon>Streptophyta</taxon>
        <taxon>Embryophyta</taxon>
        <taxon>Tracheophyta</taxon>
        <taxon>Spermatophyta</taxon>
        <taxon>Magnoliopsida</taxon>
        <taxon>Liliopsida</taxon>
        <taxon>Poales</taxon>
        <taxon>Poaceae</taxon>
        <taxon>PACMAD clade</taxon>
        <taxon>Chloridoideae</taxon>
        <taxon>Eragrostideae</taxon>
        <taxon>Eragrostidinae</taxon>
        <taxon>Eragrostis</taxon>
    </lineage>
</organism>
<name>A0A5J9SJ14_9POAL</name>
<keyword evidence="2" id="KW-1185">Reference proteome</keyword>
<protein>
    <submittedName>
        <fullName evidence="1">Uncharacterized protein</fullName>
    </submittedName>
</protein>
<dbReference type="EMBL" id="RWGY01000778">
    <property type="protein sequence ID" value="TVT98971.1"/>
    <property type="molecule type" value="Genomic_DNA"/>
</dbReference>
<accession>A0A5J9SJ14</accession>
<sequence>MAPYHLATGKSPSLYLPVSSISFSTHLHFIFLFSSSFQLKWDIFPASESLGTKKADYSSERCCLSADKKNDMMCQAQADLFPDDYRSYLQLLCLDIKVKCHDVISPVLFP</sequence>
<evidence type="ECO:0000313" key="1">
    <source>
        <dbReference type="EMBL" id="TVT98971.1"/>
    </source>
</evidence>
<evidence type="ECO:0000313" key="2">
    <source>
        <dbReference type="Proteomes" id="UP000324897"/>
    </source>
</evidence>
<dbReference type="Proteomes" id="UP000324897">
    <property type="component" value="Unassembled WGS sequence"/>
</dbReference>
<dbReference type="Gramene" id="TVT98971">
    <property type="protein sequence ID" value="TVT98971"/>
    <property type="gene ID" value="EJB05_55690"/>
</dbReference>
<dbReference type="AlphaFoldDB" id="A0A5J9SJ14"/>
<reference evidence="1 2" key="1">
    <citation type="journal article" date="2019" name="Sci. Rep.">
        <title>A high-quality genome of Eragrostis curvula grass provides insights into Poaceae evolution and supports new strategies to enhance forage quality.</title>
        <authorList>
            <person name="Carballo J."/>
            <person name="Santos B.A.C.M."/>
            <person name="Zappacosta D."/>
            <person name="Garbus I."/>
            <person name="Selva J.P."/>
            <person name="Gallo C.A."/>
            <person name="Diaz A."/>
            <person name="Albertini E."/>
            <person name="Caccamo M."/>
            <person name="Echenique V."/>
        </authorList>
    </citation>
    <scope>NUCLEOTIDE SEQUENCE [LARGE SCALE GENOMIC DNA]</scope>
    <source>
        <strain evidence="2">cv. Victoria</strain>
        <tissue evidence="1">Leaf</tissue>
    </source>
</reference>
<proteinExistence type="predicted"/>